<proteinExistence type="predicted"/>
<gene>
    <name evidence="1" type="ORF">EQ812_04055</name>
</gene>
<organism evidence="1 2">
    <name type="scientific">Staphylococcus lugdunensis</name>
    <dbReference type="NCBI Taxonomy" id="28035"/>
    <lineage>
        <taxon>Bacteria</taxon>
        <taxon>Bacillati</taxon>
        <taxon>Bacillota</taxon>
        <taxon>Bacilli</taxon>
        <taxon>Bacillales</taxon>
        <taxon>Staphylococcaceae</taxon>
        <taxon>Staphylococcus</taxon>
    </lineage>
</organism>
<accession>A0A4Q9WE50</accession>
<protein>
    <submittedName>
        <fullName evidence="1">TIGR01741 family protein</fullName>
    </submittedName>
</protein>
<dbReference type="InterPro" id="IPR006728">
    <property type="entry name" value="YezG-like"/>
</dbReference>
<dbReference type="SUPFAM" id="SSF160424">
    <property type="entry name" value="BH3703-like"/>
    <property type="match status" value="2"/>
</dbReference>
<dbReference type="Pfam" id="PF04634">
    <property type="entry name" value="YezG-like"/>
    <property type="match status" value="2"/>
</dbReference>
<reference evidence="1 2" key="1">
    <citation type="journal article" date="2019" name="Sci. Transl. Med.">
        <title>Quorum sensing between bacterial species on the skin protects against epidermal injury in atopic dermatitis.</title>
        <authorList>
            <person name="Williams M.R."/>
        </authorList>
    </citation>
    <scope>NUCLEOTIDE SEQUENCE [LARGE SCALE GENOMIC DNA]</scope>
    <source>
        <strain evidence="1 2">E7</strain>
    </source>
</reference>
<dbReference type="Proteomes" id="UP000293637">
    <property type="component" value="Unassembled WGS sequence"/>
</dbReference>
<dbReference type="GeneID" id="58091830"/>
<dbReference type="RefSeq" id="WP_002492875.1">
    <property type="nucleotide sequence ID" value="NZ_AP021848.1"/>
</dbReference>
<dbReference type="NCBIfam" id="TIGR01741">
    <property type="entry name" value="staph_tand_hypo"/>
    <property type="match status" value="2"/>
</dbReference>
<evidence type="ECO:0000313" key="1">
    <source>
        <dbReference type="EMBL" id="TBW73025.1"/>
    </source>
</evidence>
<name>A0A4Q9WE50_STALU</name>
<dbReference type="AlphaFoldDB" id="A0A4Q9WE50"/>
<comment type="caution">
    <text evidence="1">The sequence shown here is derived from an EMBL/GenBank/DDBJ whole genome shotgun (WGS) entry which is preliminary data.</text>
</comment>
<dbReference type="EMBL" id="SCHB01000002">
    <property type="protein sequence ID" value="TBW73025.1"/>
    <property type="molecule type" value="Genomic_DNA"/>
</dbReference>
<dbReference type="Gene3D" id="3.30.500.20">
    <property type="entry name" value="BH3703-like domains"/>
    <property type="match status" value="2"/>
</dbReference>
<dbReference type="InterPro" id="IPR036170">
    <property type="entry name" value="YezG-like_sf"/>
</dbReference>
<evidence type="ECO:0000313" key="2">
    <source>
        <dbReference type="Proteomes" id="UP000293637"/>
    </source>
</evidence>
<sequence>MNFEAQLDELYIEITNHISDMIPERWENVCLNAFIGDNKRYVYFHYMVPGEDDSQLSMDITWNFDVSEEVFDQQFETLCELLMKLRHLFVVNGRPPFGTCVIEFNHKGQKQAVYENTDWDVVDFRSKHMKNYYFYKNFGHLPKQKYDIEQMYAIHRYAKTIDDKNEIVTMEFKEKINYLYRYIGQHIMNMIPVSWENVYAVAYMTDGGGSVYFYYTVPGSDELFYSMDIPKNCHTSSDEFSHQTDGLYDLFEELRYEFIRNKHKAWSTCEFDFTIKGKLNVLYQFIDWDATEFGSSAYFNYYRYKKFGILPKLDYELKELYALERYMKEYQKQQDTSI</sequence>